<dbReference type="Gene3D" id="1.10.260.40">
    <property type="entry name" value="lambda repressor-like DNA-binding domains"/>
    <property type="match status" value="1"/>
</dbReference>
<dbReference type="RefSeq" id="WP_109690262.1">
    <property type="nucleotide sequence ID" value="NZ_QGGL01000014.1"/>
</dbReference>
<dbReference type="CDD" id="cd00093">
    <property type="entry name" value="HTH_XRE"/>
    <property type="match status" value="1"/>
</dbReference>
<dbReference type="InterPro" id="IPR010982">
    <property type="entry name" value="Lambda_DNA-bd_dom_sf"/>
</dbReference>
<name>A0A316D5R0_9BACL</name>
<feature type="domain" description="HTH cro/C1-type" evidence="1">
    <location>
        <begin position="8"/>
        <end position="61"/>
    </location>
</feature>
<dbReference type="SMART" id="SM00530">
    <property type="entry name" value="HTH_XRE"/>
    <property type="match status" value="1"/>
</dbReference>
<organism evidence="2 3">
    <name type="scientific">Tumebacillus permanentifrigoris</name>
    <dbReference type="NCBI Taxonomy" id="378543"/>
    <lineage>
        <taxon>Bacteria</taxon>
        <taxon>Bacillati</taxon>
        <taxon>Bacillota</taxon>
        <taxon>Bacilli</taxon>
        <taxon>Bacillales</taxon>
        <taxon>Alicyclobacillaceae</taxon>
        <taxon>Tumebacillus</taxon>
    </lineage>
</organism>
<dbReference type="InterPro" id="IPR019734">
    <property type="entry name" value="TPR_rpt"/>
</dbReference>
<dbReference type="InterPro" id="IPR001387">
    <property type="entry name" value="Cro/C1-type_HTH"/>
</dbReference>
<evidence type="ECO:0000259" key="1">
    <source>
        <dbReference type="PROSITE" id="PS50943"/>
    </source>
</evidence>
<dbReference type="AlphaFoldDB" id="A0A316D5R0"/>
<dbReference type="InterPro" id="IPR011990">
    <property type="entry name" value="TPR-like_helical_dom_sf"/>
</dbReference>
<accession>A0A316D5R0</accession>
<dbReference type="Pfam" id="PF14559">
    <property type="entry name" value="TPR_19"/>
    <property type="match status" value="1"/>
</dbReference>
<dbReference type="GO" id="GO:0003677">
    <property type="term" value="F:DNA binding"/>
    <property type="evidence" value="ECO:0007669"/>
    <property type="project" value="InterPro"/>
</dbReference>
<dbReference type="Gene3D" id="1.25.40.10">
    <property type="entry name" value="Tetratricopeptide repeat domain"/>
    <property type="match status" value="3"/>
</dbReference>
<dbReference type="SMART" id="SM00028">
    <property type="entry name" value="TPR"/>
    <property type="match status" value="5"/>
</dbReference>
<dbReference type="EMBL" id="QGGL01000014">
    <property type="protein sequence ID" value="PWK09010.1"/>
    <property type="molecule type" value="Genomic_DNA"/>
</dbReference>
<reference evidence="2 3" key="1">
    <citation type="submission" date="2018-05" db="EMBL/GenBank/DDBJ databases">
        <title>Genomic Encyclopedia of Type Strains, Phase IV (KMG-IV): sequencing the most valuable type-strain genomes for metagenomic binning, comparative biology and taxonomic classification.</title>
        <authorList>
            <person name="Goeker M."/>
        </authorList>
    </citation>
    <scope>NUCLEOTIDE SEQUENCE [LARGE SCALE GENOMIC DNA]</scope>
    <source>
        <strain evidence="2 3">DSM 18773</strain>
    </source>
</reference>
<dbReference type="Pfam" id="PF01381">
    <property type="entry name" value="HTH_3"/>
    <property type="match status" value="1"/>
</dbReference>
<dbReference type="SUPFAM" id="SSF47413">
    <property type="entry name" value="lambda repressor-like DNA-binding domains"/>
    <property type="match status" value="1"/>
</dbReference>
<dbReference type="Proteomes" id="UP000245634">
    <property type="component" value="Unassembled WGS sequence"/>
</dbReference>
<keyword evidence="3" id="KW-1185">Reference proteome</keyword>
<dbReference type="PROSITE" id="PS50943">
    <property type="entry name" value="HTH_CROC1"/>
    <property type="match status" value="1"/>
</dbReference>
<sequence length="430" mass="49222">METFGQRLRQLRMKKGLNQMQLAEGIVTPSMISQIESDKAKPSYHVIGKIAEKLEIPLDELIGNLEMNLVIISEYRLAKGMLSAGEFSGALPFLQNVIQKNNGKLDPFEIRYDYAFCLLGLNQFGEAEESFQQLLDHAQSNSGRPIMIVRVFYQLGHLELKRRRFQIAEHYLAKAITQLQSSNLKDVHLQCSLLLTMAEIQQKSGQLKQAVVTLQLALPIFEEREDIQGLGSLYMKLAQSSHEADDYQQAVDYAQRAQWCFETLNNKHQKLTLVARLAVLQGEMGDRDKATISLESIVEDYRRLRRDEETGITVTELAKLYLASGKLDQAEEACQTARKLLPTVHSYQAWGARIQAGIAQARNQHTVAVKYMKQAADCFKLTECHMEYEETMQELSRLYEFHDDCQSALRVMHEMWSFNRQAREQRGIVL</sequence>
<dbReference type="OrthoDB" id="2470999at2"/>
<dbReference type="PANTHER" id="PTHR37038">
    <property type="entry name" value="TRANSCRIPTIONAL REGULATOR-RELATED"/>
    <property type="match status" value="1"/>
</dbReference>
<comment type="caution">
    <text evidence="2">The sequence shown here is derived from an EMBL/GenBank/DDBJ whole genome shotgun (WGS) entry which is preliminary data.</text>
</comment>
<evidence type="ECO:0000313" key="2">
    <source>
        <dbReference type="EMBL" id="PWK09010.1"/>
    </source>
</evidence>
<dbReference type="SUPFAM" id="SSF48452">
    <property type="entry name" value="TPR-like"/>
    <property type="match status" value="2"/>
</dbReference>
<dbReference type="InterPro" id="IPR053163">
    <property type="entry name" value="HTH-type_regulator_Rgg"/>
</dbReference>
<proteinExistence type="predicted"/>
<gene>
    <name evidence="2" type="ORF">C7459_11476</name>
</gene>
<protein>
    <submittedName>
        <fullName evidence="2">Tetratricopeptide repeat protein</fullName>
    </submittedName>
</protein>
<evidence type="ECO:0000313" key="3">
    <source>
        <dbReference type="Proteomes" id="UP000245634"/>
    </source>
</evidence>